<evidence type="ECO:0000313" key="2">
    <source>
        <dbReference type="Proteomes" id="UP000324800"/>
    </source>
</evidence>
<sequence length="336" mass="37897">MQSTWDQNAEFSSTIYDPAAANEKYIFAEIYEWVEEFTGGDNVKKAEIIQQLLRYMTKFPELYIKLYEETPLRNSLVDAQRTSLPPELKENVDRTLVLLEAHRSNIVFGAASFLDKIRPILLKPQYQSHTPKTQVVKMTHPGKIIVPFDPVFTARGAPVRPITMETTLGKVVQRDLLQPQTTVEGAVFYCDIVSFNDLMGLGILDADIPVVGSSRFIAGKNKGGITFDSSGSIWINGEYDDAPTPEDKWTRGVHIAMEADLESNPRTLRFFVGGRQIQRYVTNIPARIRFFATTILDGDWFQVVSLCLQDNPIGKLRPDDIPLVAEDNLFDYSNGL</sequence>
<dbReference type="Proteomes" id="UP000324800">
    <property type="component" value="Unassembled WGS sequence"/>
</dbReference>
<gene>
    <name evidence="1" type="ORF">EZS28_005700</name>
</gene>
<dbReference type="AlphaFoldDB" id="A0A5J4WW85"/>
<dbReference type="EMBL" id="SNRW01000884">
    <property type="protein sequence ID" value="KAA6398772.1"/>
    <property type="molecule type" value="Genomic_DNA"/>
</dbReference>
<name>A0A5J4WW85_9EUKA</name>
<protein>
    <recommendedName>
        <fullName evidence="3">SPRY domain-containing protein</fullName>
    </recommendedName>
</protein>
<reference evidence="1 2" key="1">
    <citation type="submission" date="2019-03" db="EMBL/GenBank/DDBJ databases">
        <title>Single cell metagenomics reveals metabolic interactions within the superorganism composed of flagellate Streblomastix strix and complex community of Bacteroidetes bacteria on its surface.</title>
        <authorList>
            <person name="Treitli S.C."/>
            <person name="Kolisko M."/>
            <person name="Husnik F."/>
            <person name="Keeling P."/>
            <person name="Hampl V."/>
        </authorList>
    </citation>
    <scope>NUCLEOTIDE SEQUENCE [LARGE SCALE GENOMIC DNA]</scope>
    <source>
        <strain evidence="1">ST1C</strain>
    </source>
</reference>
<evidence type="ECO:0008006" key="3">
    <source>
        <dbReference type="Google" id="ProtNLM"/>
    </source>
</evidence>
<comment type="caution">
    <text evidence="1">The sequence shown here is derived from an EMBL/GenBank/DDBJ whole genome shotgun (WGS) entry which is preliminary data.</text>
</comment>
<organism evidence="1 2">
    <name type="scientific">Streblomastix strix</name>
    <dbReference type="NCBI Taxonomy" id="222440"/>
    <lineage>
        <taxon>Eukaryota</taxon>
        <taxon>Metamonada</taxon>
        <taxon>Preaxostyla</taxon>
        <taxon>Oxymonadida</taxon>
        <taxon>Streblomastigidae</taxon>
        <taxon>Streblomastix</taxon>
    </lineage>
</organism>
<proteinExistence type="predicted"/>
<evidence type="ECO:0000313" key="1">
    <source>
        <dbReference type="EMBL" id="KAA6398772.1"/>
    </source>
</evidence>
<accession>A0A5J4WW85</accession>